<dbReference type="OrthoDB" id="10248520at2759"/>
<evidence type="ECO:0000313" key="3">
    <source>
        <dbReference type="Proteomes" id="UP000245207"/>
    </source>
</evidence>
<dbReference type="EMBL" id="PKPP01005678">
    <property type="protein sequence ID" value="PWA59233.1"/>
    <property type="molecule type" value="Genomic_DNA"/>
</dbReference>
<name>A0A2U1MD87_ARTAN</name>
<evidence type="ECO:0000256" key="1">
    <source>
        <dbReference type="SAM" id="SignalP"/>
    </source>
</evidence>
<reference evidence="2 3" key="1">
    <citation type="journal article" date="2018" name="Mol. Plant">
        <title>The genome of Artemisia annua provides insight into the evolution of Asteraceae family and artemisinin biosynthesis.</title>
        <authorList>
            <person name="Shen Q."/>
            <person name="Zhang L."/>
            <person name="Liao Z."/>
            <person name="Wang S."/>
            <person name="Yan T."/>
            <person name="Shi P."/>
            <person name="Liu M."/>
            <person name="Fu X."/>
            <person name="Pan Q."/>
            <person name="Wang Y."/>
            <person name="Lv Z."/>
            <person name="Lu X."/>
            <person name="Zhang F."/>
            <person name="Jiang W."/>
            <person name="Ma Y."/>
            <person name="Chen M."/>
            <person name="Hao X."/>
            <person name="Li L."/>
            <person name="Tang Y."/>
            <person name="Lv G."/>
            <person name="Zhou Y."/>
            <person name="Sun X."/>
            <person name="Brodelius P.E."/>
            <person name="Rose J.K.C."/>
            <person name="Tang K."/>
        </authorList>
    </citation>
    <scope>NUCLEOTIDE SEQUENCE [LARGE SCALE GENOMIC DNA]</scope>
    <source>
        <strain evidence="3">cv. Huhao1</strain>
        <tissue evidence="2">Leaf</tissue>
    </source>
</reference>
<keyword evidence="3" id="KW-1185">Reference proteome</keyword>
<dbReference type="Gene3D" id="3.30.260.10">
    <property type="entry name" value="TCP-1-like chaperonin intermediate domain"/>
    <property type="match status" value="1"/>
</dbReference>
<protein>
    <submittedName>
        <fullName evidence="2">Uncharacterized protein</fullName>
    </submittedName>
</protein>
<dbReference type="STRING" id="35608.A0A2U1MD87"/>
<dbReference type="Proteomes" id="UP000245207">
    <property type="component" value="Unassembled WGS sequence"/>
</dbReference>
<gene>
    <name evidence="2" type="ORF">CTI12_AA395450</name>
</gene>
<dbReference type="AlphaFoldDB" id="A0A2U1MD87"/>
<feature type="chain" id="PRO_5015663354" evidence="1">
    <location>
        <begin position="28"/>
        <end position="268"/>
    </location>
</feature>
<proteinExistence type="predicted"/>
<feature type="signal peptide" evidence="1">
    <location>
        <begin position="1"/>
        <end position="27"/>
    </location>
</feature>
<comment type="caution">
    <text evidence="2">The sequence shown here is derived from an EMBL/GenBank/DDBJ whole genome shotgun (WGS) entry which is preliminary data.</text>
</comment>
<dbReference type="InterPro" id="IPR027410">
    <property type="entry name" value="TCP-1-like_intermed_sf"/>
</dbReference>
<organism evidence="2 3">
    <name type="scientific">Artemisia annua</name>
    <name type="common">Sweet wormwood</name>
    <dbReference type="NCBI Taxonomy" id="35608"/>
    <lineage>
        <taxon>Eukaryota</taxon>
        <taxon>Viridiplantae</taxon>
        <taxon>Streptophyta</taxon>
        <taxon>Embryophyta</taxon>
        <taxon>Tracheophyta</taxon>
        <taxon>Spermatophyta</taxon>
        <taxon>Magnoliopsida</taxon>
        <taxon>eudicotyledons</taxon>
        <taxon>Gunneridae</taxon>
        <taxon>Pentapetalae</taxon>
        <taxon>asterids</taxon>
        <taxon>campanulids</taxon>
        <taxon>Asterales</taxon>
        <taxon>Asteraceae</taxon>
        <taxon>Asteroideae</taxon>
        <taxon>Anthemideae</taxon>
        <taxon>Artemisiinae</taxon>
        <taxon>Artemisia</taxon>
    </lineage>
</organism>
<sequence length="268" mass="30236">MDSSLIAAVGVHIIMLVLCALESAIESLLIDVCDFCSLGNKLLNKLHGCIGANCSFSILNDVQKKFIQEAERSLHDAIMIVRRAMKNSTVVAGGAIDDEYSQWIVASERSLLEDIHEATELPPAIAGASPVRDYRMDEWLVVSTWQDLIQVIAGPGYYCQSSKHRGTKSSSVVSNEFEYIYPFLKCTFKGYLQVMTAHWATTKKTFKEKESGELPVVTENNAKEIPLLPFTEGYISHQNYVCFKKFVDVRLYEKCLYLPRSGWYPHYN</sequence>
<accession>A0A2U1MD87</accession>
<keyword evidence="1" id="KW-0732">Signal</keyword>
<evidence type="ECO:0000313" key="2">
    <source>
        <dbReference type="EMBL" id="PWA59233.1"/>
    </source>
</evidence>